<keyword evidence="1" id="KW-0472">Membrane</keyword>
<evidence type="ECO:0000313" key="3">
    <source>
        <dbReference type="Proteomes" id="UP000277803"/>
    </source>
</evidence>
<proteinExistence type="predicted"/>
<evidence type="ECO:0000313" key="2">
    <source>
        <dbReference type="EMBL" id="RJY50156.1"/>
    </source>
</evidence>
<gene>
    <name evidence="2" type="ORF">D2965_07380</name>
</gene>
<feature type="transmembrane region" description="Helical" evidence="1">
    <location>
        <begin position="107"/>
        <end position="124"/>
    </location>
</feature>
<sequence length="150" mass="17660">MERQLLRFLNDQRFRWVSSLILLLGFFIGSLQDVNYEFSIAVLEGMFPAFLYACIFLIPVYRRRKLYKLIYNRALRICGSKRKVFLYILLGLHGKLLGINIAHKNKFKWAVIIFAYIIFVGWSIQSEMPFVLKLLVILIATYRFVVAINS</sequence>
<dbReference type="Proteomes" id="UP000277803">
    <property type="component" value="Unassembled WGS sequence"/>
</dbReference>
<feature type="transmembrane region" description="Helical" evidence="1">
    <location>
        <begin position="131"/>
        <end position="148"/>
    </location>
</feature>
<accession>A0A3A6WF84</accession>
<dbReference type="AlphaFoldDB" id="A0A3A6WF84"/>
<organism evidence="2 3">
    <name type="scientific">Veillonella atypica</name>
    <dbReference type="NCBI Taxonomy" id="39777"/>
    <lineage>
        <taxon>Bacteria</taxon>
        <taxon>Bacillati</taxon>
        <taxon>Bacillota</taxon>
        <taxon>Negativicutes</taxon>
        <taxon>Veillonellales</taxon>
        <taxon>Veillonellaceae</taxon>
        <taxon>Veillonella</taxon>
    </lineage>
</organism>
<feature type="transmembrane region" description="Helical" evidence="1">
    <location>
        <begin position="14"/>
        <end position="32"/>
    </location>
</feature>
<feature type="transmembrane region" description="Helical" evidence="1">
    <location>
        <begin position="38"/>
        <end position="63"/>
    </location>
</feature>
<feature type="transmembrane region" description="Helical" evidence="1">
    <location>
        <begin position="84"/>
        <end position="101"/>
    </location>
</feature>
<evidence type="ECO:0000256" key="1">
    <source>
        <dbReference type="SAM" id="Phobius"/>
    </source>
</evidence>
<name>A0A3A6WF84_9FIRM</name>
<protein>
    <submittedName>
        <fullName evidence="2">Uncharacterized protein</fullName>
    </submittedName>
</protein>
<dbReference type="EMBL" id="QXZZ01000034">
    <property type="protein sequence ID" value="RJY50156.1"/>
    <property type="molecule type" value="Genomic_DNA"/>
</dbReference>
<dbReference type="RefSeq" id="WP_119982757.1">
    <property type="nucleotide sequence ID" value="NZ_JAPVXV010000004.1"/>
</dbReference>
<reference evidence="2 3" key="1">
    <citation type="submission" date="2018-09" db="EMBL/GenBank/DDBJ databases">
        <title>Genome sequence of Veillonella atypica isolated from periodontal Korean patients.</title>
        <authorList>
            <person name="Lee J.-H."/>
            <person name="Moon J.-H."/>
            <person name="Shin S.-Y."/>
        </authorList>
    </citation>
    <scope>NUCLEOTIDE SEQUENCE [LARGE SCALE GENOMIC DNA]</scope>
    <source>
        <strain evidence="2 3">KHUD_V1</strain>
    </source>
</reference>
<keyword evidence="1" id="KW-1133">Transmembrane helix</keyword>
<comment type="caution">
    <text evidence="2">The sequence shown here is derived from an EMBL/GenBank/DDBJ whole genome shotgun (WGS) entry which is preliminary data.</text>
</comment>
<keyword evidence="1" id="KW-0812">Transmembrane</keyword>